<dbReference type="PROSITE" id="PS00639">
    <property type="entry name" value="THIOL_PROTEASE_HIS"/>
    <property type="match status" value="1"/>
</dbReference>
<evidence type="ECO:0000313" key="4">
    <source>
        <dbReference type="EMBL" id="KAK7886561.1"/>
    </source>
</evidence>
<dbReference type="SUPFAM" id="SSF54001">
    <property type="entry name" value="Cysteine proteinases"/>
    <property type="match status" value="1"/>
</dbReference>
<dbReference type="InterPro" id="IPR000668">
    <property type="entry name" value="Peptidase_C1A_C"/>
</dbReference>
<reference evidence="5" key="1">
    <citation type="submission" date="2024-04" db="EMBL/GenBank/DDBJ databases">
        <title>Salinicola lusitanus LLJ914,a marine bacterium isolated from the Okinawa Trough.</title>
        <authorList>
            <person name="Li J."/>
        </authorList>
    </citation>
    <scope>NUCLEOTIDE SEQUENCE [LARGE SCALE GENOMIC DNA]</scope>
</reference>
<feature type="domain" description="Peptidase C1A papain C-terminal" evidence="3">
    <location>
        <begin position="52"/>
        <end position="261"/>
    </location>
</feature>
<evidence type="ECO:0000313" key="5">
    <source>
        <dbReference type="Proteomes" id="UP001460270"/>
    </source>
</evidence>
<name>A0AAW0MWW1_9GOBI</name>
<dbReference type="FunFam" id="3.90.70.10:FF:000332">
    <property type="entry name" value="Cathepsin L1"/>
    <property type="match status" value="1"/>
</dbReference>
<dbReference type="Pfam" id="PF00112">
    <property type="entry name" value="Peptidase_C1"/>
    <property type="match status" value="1"/>
</dbReference>
<dbReference type="Gene3D" id="3.90.70.10">
    <property type="entry name" value="Cysteine proteinases"/>
    <property type="match status" value="1"/>
</dbReference>
<accession>A0AAW0MWW1</accession>
<organism evidence="4 5">
    <name type="scientific">Mugilogobius chulae</name>
    <name type="common">yellowstripe goby</name>
    <dbReference type="NCBI Taxonomy" id="88201"/>
    <lineage>
        <taxon>Eukaryota</taxon>
        <taxon>Metazoa</taxon>
        <taxon>Chordata</taxon>
        <taxon>Craniata</taxon>
        <taxon>Vertebrata</taxon>
        <taxon>Euteleostomi</taxon>
        <taxon>Actinopterygii</taxon>
        <taxon>Neopterygii</taxon>
        <taxon>Teleostei</taxon>
        <taxon>Neoteleostei</taxon>
        <taxon>Acanthomorphata</taxon>
        <taxon>Gobiaria</taxon>
        <taxon>Gobiiformes</taxon>
        <taxon>Gobioidei</taxon>
        <taxon>Gobiidae</taxon>
        <taxon>Gobionellinae</taxon>
        <taxon>Mugilogobius</taxon>
    </lineage>
</organism>
<sequence length="262" mass="28941">MLSNLRRNYWIPNANVAARSIISNCSICRRQRGKLLEQKMADLPFERITPDLPPFSNVGVDYFGPVEGQCGSGWAFSAVGTVEGRLAKKKGILMDLSAQNLVDCSRKYGNKGCKGGSAHEALWYFMLNHGIDSEKGYPYEAKDAACRYNPEYKAYNCNSIISVKNNESSLQKFLVIFGPTAVSVHSSLPGFYYYKSGVFSDPACTGPVDHGVLLVGYSNDGVSDYWIVKNSWGTRWGEDGYMRIVRNKNMCGIATFGVTPAC</sequence>
<keyword evidence="5" id="KW-1185">Reference proteome</keyword>
<dbReference type="CDD" id="cd02248">
    <property type="entry name" value="Peptidase_C1A"/>
    <property type="match status" value="1"/>
</dbReference>
<proteinExistence type="inferred from homology"/>
<dbReference type="GO" id="GO:0006508">
    <property type="term" value="P:proteolysis"/>
    <property type="evidence" value="ECO:0007669"/>
    <property type="project" value="InterPro"/>
</dbReference>
<dbReference type="Proteomes" id="UP001460270">
    <property type="component" value="Unassembled WGS sequence"/>
</dbReference>
<gene>
    <name evidence="4" type="ORF">WMY93_026182</name>
</gene>
<keyword evidence="2" id="KW-1015">Disulfide bond</keyword>
<evidence type="ECO:0000256" key="2">
    <source>
        <dbReference type="ARBA" id="ARBA00023157"/>
    </source>
</evidence>
<dbReference type="PROSITE" id="PS00640">
    <property type="entry name" value="THIOL_PROTEASE_ASN"/>
    <property type="match status" value="1"/>
</dbReference>
<dbReference type="SMART" id="SM00645">
    <property type="entry name" value="Pept_C1"/>
    <property type="match status" value="1"/>
</dbReference>
<dbReference type="InterPro" id="IPR013128">
    <property type="entry name" value="Peptidase_C1A"/>
</dbReference>
<dbReference type="PRINTS" id="PR00705">
    <property type="entry name" value="PAPAIN"/>
</dbReference>
<dbReference type="PANTHER" id="PTHR12411">
    <property type="entry name" value="CYSTEINE PROTEASE FAMILY C1-RELATED"/>
    <property type="match status" value="1"/>
</dbReference>
<dbReference type="InterPro" id="IPR038765">
    <property type="entry name" value="Papain-like_cys_pep_sf"/>
</dbReference>
<dbReference type="InterPro" id="IPR039417">
    <property type="entry name" value="Peptidase_C1A_papain-like"/>
</dbReference>
<dbReference type="InterPro" id="IPR025661">
    <property type="entry name" value="Pept_asp_AS"/>
</dbReference>
<comment type="similarity">
    <text evidence="1">Belongs to the peptidase C1 family.</text>
</comment>
<dbReference type="AlphaFoldDB" id="A0AAW0MWW1"/>
<protein>
    <recommendedName>
        <fullName evidence="3">Peptidase C1A papain C-terminal domain-containing protein</fullName>
    </recommendedName>
</protein>
<dbReference type="InterPro" id="IPR025660">
    <property type="entry name" value="Pept_his_AS"/>
</dbReference>
<comment type="caution">
    <text evidence="4">The sequence shown here is derived from an EMBL/GenBank/DDBJ whole genome shotgun (WGS) entry which is preliminary data.</text>
</comment>
<evidence type="ECO:0000259" key="3">
    <source>
        <dbReference type="SMART" id="SM00645"/>
    </source>
</evidence>
<evidence type="ECO:0000256" key="1">
    <source>
        <dbReference type="ARBA" id="ARBA00008455"/>
    </source>
</evidence>
<dbReference type="EMBL" id="JBBPFD010000019">
    <property type="protein sequence ID" value="KAK7886561.1"/>
    <property type="molecule type" value="Genomic_DNA"/>
</dbReference>
<dbReference type="GO" id="GO:0008234">
    <property type="term" value="F:cysteine-type peptidase activity"/>
    <property type="evidence" value="ECO:0007669"/>
    <property type="project" value="InterPro"/>
</dbReference>